<keyword evidence="11" id="KW-0256">Endoplasmic reticulum</keyword>
<proteinExistence type="inferred from homology"/>
<feature type="repeat" description="TPR" evidence="16">
    <location>
        <begin position="534"/>
        <end position="567"/>
    </location>
</feature>
<dbReference type="GO" id="GO:0005783">
    <property type="term" value="C:endoplasmic reticulum"/>
    <property type="evidence" value="ECO:0007669"/>
    <property type="project" value="UniProtKB-SubCell"/>
</dbReference>
<evidence type="ECO:0000256" key="1">
    <source>
        <dbReference type="ARBA" id="ARBA00003582"/>
    </source>
</evidence>
<feature type="repeat" description="TPR" evidence="16">
    <location>
        <begin position="823"/>
        <end position="856"/>
    </location>
</feature>
<evidence type="ECO:0000256" key="17">
    <source>
        <dbReference type="SAM" id="MobiDB-lite"/>
    </source>
</evidence>
<comment type="subcellular location">
    <subcellularLocation>
        <location evidence="3">Endoplasmic reticulum</location>
    </subcellularLocation>
    <subcellularLocation>
        <location evidence="2">Membrane</location>
        <topology evidence="2">Multi-pass membrane protein</topology>
    </subcellularLocation>
</comment>
<keyword evidence="8 18" id="KW-0812">Transmembrane</keyword>
<comment type="similarity">
    <text evidence="5">Belongs to the TMTC family.</text>
</comment>
<evidence type="ECO:0000256" key="14">
    <source>
        <dbReference type="ARBA" id="ARBA00045085"/>
    </source>
</evidence>
<feature type="transmembrane region" description="Helical" evidence="18">
    <location>
        <begin position="294"/>
        <end position="311"/>
    </location>
</feature>
<dbReference type="InterPro" id="IPR013618">
    <property type="entry name" value="TMTC_DUF1736"/>
</dbReference>
<comment type="pathway">
    <text evidence="4">Protein modification; protein glycosylation.</text>
</comment>
<reference evidence="20" key="1">
    <citation type="submission" date="2021-01" db="UniProtKB">
        <authorList>
            <consortium name="EnsemblMetazoa"/>
        </authorList>
    </citation>
    <scope>IDENTIFICATION</scope>
</reference>
<dbReference type="AlphaFoldDB" id="A0A7M7JK70"/>
<dbReference type="EnsemblMetazoa" id="XM_022797721">
    <property type="protein sequence ID" value="XP_022653456"/>
    <property type="gene ID" value="LOC111247121"/>
</dbReference>
<evidence type="ECO:0000259" key="19">
    <source>
        <dbReference type="Pfam" id="PF08409"/>
    </source>
</evidence>
<keyword evidence="10 16" id="KW-0802">TPR repeat</keyword>
<evidence type="ECO:0000256" key="13">
    <source>
        <dbReference type="ARBA" id="ARBA00023136"/>
    </source>
</evidence>
<dbReference type="EnsemblMetazoa" id="XM_022797713">
    <property type="protein sequence ID" value="XP_022653448"/>
    <property type="gene ID" value="LOC111247121"/>
</dbReference>
<dbReference type="PROSITE" id="PS50293">
    <property type="entry name" value="TPR_REGION"/>
    <property type="match status" value="1"/>
</dbReference>
<evidence type="ECO:0000256" key="16">
    <source>
        <dbReference type="PROSITE-ProRule" id="PRU00339"/>
    </source>
</evidence>
<keyword evidence="13 18" id="KW-0472">Membrane</keyword>
<dbReference type="EC" id="2.4.1.109" evidence="6"/>
<dbReference type="GO" id="GO:0016020">
    <property type="term" value="C:membrane"/>
    <property type="evidence" value="ECO:0007669"/>
    <property type="project" value="UniProtKB-SubCell"/>
</dbReference>
<keyword evidence="9" id="KW-0677">Repeat</keyword>
<dbReference type="GeneID" id="111247121"/>
<dbReference type="GO" id="GO:0004169">
    <property type="term" value="F:dolichyl-phosphate-mannose-protein mannosyltransferase activity"/>
    <property type="evidence" value="ECO:0007669"/>
    <property type="project" value="UniProtKB-EC"/>
</dbReference>
<feature type="repeat" description="TPR" evidence="16">
    <location>
        <begin position="614"/>
        <end position="647"/>
    </location>
</feature>
<evidence type="ECO:0000256" key="6">
    <source>
        <dbReference type="ARBA" id="ARBA00012839"/>
    </source>
</evidence>
<evidence type="ECO:0000256" key="2">
    <source>
        <dbReference type="ARBA" id="ARBA00004141"/>
    </source>
</evidence>
<keyword evidence="21" id="KW-1185">Reference proteome</keyword>
<evidence type="ECO:0000313" key="20">
    <source>
        <dbReference type="EnsemblMetazoa" id="XP_022653448"/>
    </source>
</evidence>
<comment type="catalytic activity">
    <reaction evidence="14">
        <text>a di-trans,poly-cis-dolichyl beta-D-mannosyl phosphate + L-threonyl-[protein] = 3-O-(alpha-D-mannosyl)-L-threonyl-[protein] + a di-trans,poly-cis-dolichyl phosphate + H(+)</text>
        <dbReference type="Rhea" id="RHEA:53396"/>
        <dbReference type="Rhea" id="RHEA-COMP:11060"/>
        <dbReference type="Rhea" id="RHEA-COMP:13547"/>
        <dbReference type="Rhea" id="RHEA-COMP:19498"/>
        <dbReference type="Rhea" id="RHEA-COMP:19501"/>
        <dbReference type="ChEBI" id="CHEBI:15378"/>
        <dbReference type="ChEBI" id="CHEBI:30013"/>
        <dbReference type="ChEBI" id="CHEBI:57683"/>
        <dbReference type="ChEBI" id="CHEBI:58211"/>
        <dbReference type="ChEBI" id="CHEBI:137323"/>
        <dbReference type="EC" id="2.4.1.109"/>
    </reaction>
</comment>
<dbReference type="RefSeq" id="XP_022653448.1">
    <property type="nucleotide sequence ID" value="XM_022797713.1"/>
</dbReference>
<feature type="domain" description="DUF1736" evidence="19">
    <location>
        <begin position="314"/>
        <end position="385"/>
    </location>
</feature>
<dbReference type="PANTHER" id="PTHR44395:SF1">
    <property type="entry name" value="PROTEIN O-MANNOSYL-TRANSFERASE TMTC3"/>
    <property type="match status" value="1"/>
</dbReference>
<evidence type="ECO:0000256" key="12">
    <source>
        <dbReference type="ARBA" id="ARBA00022989"/>
    </source>
</evidence>
<dbReference type="FunFam" id="1.25.40.10:FF:000239">
    <property type="entry name" value="Transmembrane and TPR repeat-containing protein 3"/>
    <property type="match status" value="1"/>
</dbReference>
<evidence type="ECO:0000256" key="18">
    <source>
        <dbReference type="SAM" id="Phobius"/>
    </source>
</evidence>
<feature type="region of interest" description="Disordered" evidence="17">
    <location>
        <begin position="21"/>
        <end position="62"/>
    </location>
</feature>
<keyword evidence="7" id="KW-0808">Transferase</keyword>
<comment type="function">
    <text evidence="1">Transfers mannosyl residues to the hydroxyl group of serine or threonine residues.</text>
</comment>
<protein>
    <recommendedName>
        <fullName evidence="6">dolichyl-phosphate-mannose--protein mannosyltransferase</fullName>
        <ecNumber evidence="6">2.4.1.109</ecNumber>
    </recommendedName>
</protein>
<dbReference type="RefSeq" id="XP_022653456.1">
    <property type="nucleotide sequence ID" value="XM_022797721.1"/>
</dbReference>
<feature type="transmembrane region" description="Helical" evidence="18">
    <location>
        <begin position="157"/>
        <end position="177"/>
    </location>
</feature>
<feature type="compositionally biased region" description="Low complexity" evidence="17">
    <location>
        <begin position="21"/>
        <end position="48"/>
    </location>
</feature>
<dbReference type="Proteomes" id="UP000594260">
    <property type="component" value="Unplaced"/>
</dbReference>
<dbReference type="SMART" id="SM00028">
    <property type="entry name" value="TPR"/>
    <property type="match status" value="8"/>
</dbReference>
<comment type="catalytic activity">
    <reaction evidence="15">
        <text>a di-trans,poly-cis-dolichyl beta-D-mannosyl phosphate + L-seryl-[protein] = 3-O-(alpha-D-mannosyl)-L-seryl-[protein] + a di-trans,poly-cis-dolichyl phosphate + H(+)</text>
        <dbReference type="Rhea" id="RHEA:17377"/>
        <dbReference type="Rhea" id="RHEA-COMP:9863"/>
        <dbReference type="Rhea" id="RHEA-COMP:13546"/>
        <dbReference type="Rhea" id="RHEA-COMP:19498"/>
        <dbReference type="Rhea" id="RHEA-COMP:19501"/>
        <dbReference type="ChEBI" id="CHEBI:15378"/>
        <dbReference type="ChEBI" id="CHEBI:29999"/>
        <dbReference type="ChEBI" id="CHEBI:57683"/>
        <dbReference type="ChEBI" id="CHEBI:58211"/>
        <dbReference type="ChEBI" id="CHEBI:137321"/>
        <dbReference type="EC" id="2.4.1.109"/>
    </reaction>
</comment>
<evidence type="ECO:0000256" key="9">
    <source>
        <dbReference type="ARBA" id="ARBA00022737"/>
    </source>
</evidence>
<sequence length="895" mass="100801">MFRRLTFQGSPRECFISLSSSKKMHSSLGRSYRGSPVSSRPPSQGSSPSRPPSPEPPAPDEPDSFRPWTLVVAAIAGFVYLTTLPGDMVYDDVVAVKENTDVRSYTPLVNVFKNDFWGTPIYKEQSHKSYRPLTTLSFRANFAIDGLRPIGYHAVNVILHAAVSVLFLRLCGLLVNARTARVASLLFAVHPLHSEAVASVVGRAELLSGLFYLCALIYYINNYGNEKDENCYGKFNVATHWRRNVNTVLLSGAGMLCKEQAIMAVGVCCVYQTLRTYQNGCRFYSWHLVAFKRCAGLLSTAIALLAFRISIMGRHLPTFSSLDNPVSTMGLLIKQLTYHYLTALNGALFLYPNQLACDWTSGSVPPVTSILDARNLLTIGAYAFLAFAVRHVINNCRDQPAIGMALTLVALPYLPASNLFFPIGFVVAERVLYLPSMGLSLLVAIGWNRLYQLGVLRKLSFTALFIILAVHSVKTAVRNLDWQSEYRLYNSALKVHPGNVKMWNNLGRLHEKNSNLVEAYSYYNQAMRLQPGDVRGYLNMGRLLTTAGRLPEAEKVYRRARNLLPSANQGRVTVTQSHLQVFLNLAVLIAANHSRYEEADDLLREVIELRADFTEAYLTRGDLLLRHNRTTEAVRMYERAAAIDQDNPDTHYNLAVMLMDQGRNEEALSLFIKALDLDPRHEPSLVNSAILLQESGLTTSHPAINQRIRLMQRGEAQSPEQTYFNLAMLALENKDFAAAEDNFRKAIEIKGDMRSALFNLALLLSEQQRPLESMHFVEMLLNHHPFHIKGLLLLGDIYVNYLRDLTSAEECYEKILSVDPNNVKGAHNLCVVYVERGELNRAERCFRRVISLHPDAEYVQRHLQVTQTLLRNKSGLEPNTEQLLQPRFVTHVSYR</sequence>
<name>A0A7M7JK70_VARDE</name>
<accession>A0A7M7JK70</accession>
<keyword evidence="12 18" id="KW-1133">Transmembrane helix</keyword>
<evidence type="ECO:0000256" key="4">
    <source>
        <dbReference type="ARBA" id="ARBA00004922"/>
    </source>
</evidence>
<evidence type="ECO:0000256" key="8">
    <source>
        <dbReference type="ARBA" id="ARBA00022692"/>
    </source>
</evidence>
<dbReference type="Pfam" id="PF13432">
    <property type="entry name" value="TPR_16"/>
    <property type="match status" value="2"/>
</dbReference>
<evidence type="ECO:0000256" key="7">
    <source>
        <dbReference type="ARBA" id="ARBA00022679"/>
    </source>
</evidence>
<dbReference type="UniPathway" id="UPA00378"/>
<dbReference type="InterPro" id="IPR011990">
    <property type="entry name" value="TPR-like_helical_dom_sf"/>
</dbReference>
<feature type="compositionally biased region" description="Pro residues" evidence="17">
    <location>
        <begin position="49"/>
        <end position="59"/>
    </location>
</feature>
<feature type="transmembrane region" description="Helical" evidence="18">
    <location>
        <begin position="405"/>
        <end position="425"/>
    </location>
</feature>
<feature type="repeat" description="TPR" evidence="16">
    <location>
        <begin position="720"/>
        <end position="753"/>
    </location>
</feature>
<dbReference type="PANTHER" id="PTHR44395">
    <property type="match status" value="1"/>
</dbReference>
<dbReference type="Gene3D" id="1.25.40.10">
    <property type="entry name" value="Tetratricopeptide repeat domain"/>
    <property type="match status" value="2"/>
</dbReference>
<organism evidence="20 21">
    <name type="scientific">Varroa destructor</name>
    <name type="common">Honeybee mite</name>
    <dbReference type="NCBI Taxonomy" id="109461"/>
    <lineage>
        <taxon>Eukaryota</taxon>
        <taxon>Metazoa</taxon>
        <taxon>Ecdysozoa</taxon>
        <taxon>Arthropoda</taxon>
        <taxon>Chelicerata</taxon>
        <taxon>Arachnida</taxon>
        <taxon>Acari</taxon>
        <taxon>Parasitiformes</taxon>
        <taxon>Mesostigmata</taxon>
        <taxon>Gamasina</taxon>
        <taxon>Dermanyssoidea</taxon>
        <taxon>Varroidae</taxon>
        <taxon>Varroa</taxon>
    </lineage>
</organism>
<evidence type="ECO:0000256" key="5">
    <source>
        <dbReference type="ARBA" id="ARBA00007882"/>
    </source>
</evidence>
<feature type="repeat" description="TPR" evidence="16">
    <location>
        <begin position="648"/>
        <end position="681"/>
    </location>
</feature>
<dbReference type="Pfam" id="PF08409">
    <property type="entry name" value="TMTC_DUF1736"/>
    <property type="match status" value="1"/>
</dbReference>
<evidence type="ECO:0000256" key="3">
    <source>
        <dbReference type="ARBA" id="ARBA00004240"/>
    </source>
</evidence>
<evidence type="ECO:0000256" key="15">
    <source>
        <dbReference type="ARBA" id="ARBA00045102"/>
    </source>
</evidence>
<dbReference type="InterPro" id="IPR019734">
    <property type="entry name" value="TPR_rpt"/>
</dbReference>
<dbReference type="PROSITE" id="PS50005">
    <property type="entry name" value="TPR"/>
    <property type="match status" value="6"/>
</dbReference>
<dbReference type="SUPFAM" id="SSF48452">
    <property type="entry name" value="TPR-like"/>
    <property type="match status" value="2"/>
</dbReference>
<evidence type="ECO:0000256" key="11">
    <source>
        <dbReference type="ARBA" id="ARBA00022824"/>
    </source>
</evidence>
<feature type="transmembrane region" description="Helical" evidence="18">
    <location>
        <begin position="376"/>
        <end position="393"/>
    </location>
</feature>
<evidence type="ECO:0000256" key="10">
    <source>
        <dbReference type="ARBA" id="ARBA00022803"/>
    </source>
</evidence>
<evidence type="ECO:0000313" key="21">
    <source>
        <dbReference type="Proteomes" id="UP000594260"/>
    </source>
</evidence>
<dbReference type="Pfam" id="PF13181">
    <property type="entry name" value="TPR_8"/>
    <property type="match status" value="2"/>
</dbReference>
<feature type="repeat" description="TPR" evidence="16">
    <location>
        <begin position="500"/>
        <end position="533"/>
    </location>
</feature>